<feature type="signal peptide" evidence="1">
    <location>
        <begin position="1"/>
        <end position="23"/>
    </location>
</feature>
<accession>T0H789</accession>
<feature type="chain" id="PRO_5004563657" description="DUF1592 domain-containing protein" evidence="1">
    <location>
        <begin position="24"/>
        <end position="556"/>
    </location>
</feature>
<evidence type="ECO:0000259" key="5">
    <source>
        <dbReference type="Pfam" id="PF07637"/>
    </source>
</evidence>
<evidence type="ECO:0000313" key="6">
    <source>
        <dbReference type="EMBL" id="EQB08867.1"/>
    </source>
</evidence>
<gene>
    <name evidence="6" type="ORF">L288_07065</name>
</gene>
<keyword evidence="1" id="KW-0732">Signal</keyword>
<comment type="caution">
    <text evidence="6">The sequence shown here is derived from an EMBL/GenBank/DDBJ whole genome shotgun (WGS) entry which is preliminary data.</text>
</comment>
<feature type="domain" description="DUF1592" evidence="4">
    <location>
        <begin position="204"/>
        <end position="331"/>
    </location>
</feature>
<protein>
    <recommendedName>
        <fullName evidence="8">DUF1592 domain-containing protein</fullName>
    </recommendedName>
</protein>
<dbReference type="InterPro" id="IPR011478">
    <property type="entry name" value="DUF1585"/>
</dbReference>
<reference evidence="6 7" key="1">
    <citation type="journal article" date="2013" name="Genome Announc.">
        <title>Draft Genome Sequence of Sphingobium quisquiliarum Strain P25T, a Novel Hexachlorocyclohexane (HCH)-Degrading Bacterium Isolated from an HCH Dumpsite.</title>
        <authorList>
            <person name="Kumar Singh A."/>
            <person name="Sangwan N."/>
            <person name="Sharma A."/>
            <person name="Gupta V."/>
            <person name="Khurana J.P."/>
            <person name="Lal R."/>
        </authorList>
    </citation>
    <scope>NUCLEOTIDE SEQUENCE [LARGE SCALE GENOMIC DNA]</scope>
    <source>
        <strain evidence="6 7">P25</strain>
    </source>
</reference>
<evidence type="ECO:0000256" key="1">
    <source>
        <dbReference type="SAM" id="SignalP"/>
    </source>
</evidence>
<feature type="domain" description="DUF1595" evidence="5">
    <location>
        <begin position="129"/>
        <end position="190"/>
    </location>
</feature>
<evidence type="ECO:0000259" key="2">
    <source>
        <dbReference type="Pfam" id="PF07624"/>
    </source>
</evidence>
<sequence length="556" mass="60364">MSAPVKNWTKPVRAALIAFSCLATVGATGPSSTSGGADPSLRLISVSQYRNILQSVFGADVLPKVRFAPVKRTDGLLAVGSSAAVVTPGVLDPLDSAARAVAERVVDPLHRDTLIPCKPASASSADEACAQRFLSRVGLMLYRRPMTQQELTEKVMLAGKAAARSKDFYSGLATALSSMLVSPNFLFIRENAEVDPARPGQWRLDGYSKASRLSFFLWDSAPDAELLTAASRGDLHTPEGLKRQVERMTASPLLTRGARAFFTDFLALEAYDNVAKDPVIYPAFTQKVAQDAREQILRTIEDHLITRGEDYRDLFTTRRIMLSAPLAGIYGTPLLAGPSEWKPFDLPADSPRAGLLTQIGFLAQYAHPGRSSPTRRGKGIREVLLCQHVPDPPPNVDFSIVEDPNAHFSTARQRLVAHNTDPTCRGCHMMTDPIGLGLEKFDGAGQFRATEKGAAIDTSGNLDGAAFTDAIGLGRALRDNPTLKSCISNRLYAFGVGRPLTEQESEVVEQFPAVLDKSGYRFKDMLRLVIFSPSFFAIKPQKGPAMALLTEQNHAH</sequence>
<dbReference type="Pfam" id="PF07627">
    <property type="entry name" value="PSCyt3"/>
    <property type="match status" value="1"/>
</dbReference>
<dbReference type="Pfam" id="PF07624">
    <property type="entry name" value="PSD2"/>
    <property type="match status" value="1"/>
</dbReference>
<dbReference type="Pfam" id="PF07631">
    <property type="entry name" value="PSD4"/>
    <property type="match status" value="1"/>
</dbReference>
<evidence type="ECO:0000259" key="3">
    <source>
        <dbReference type="Pfam" id="PF07627"/>
    </source>
</evidence>
<evidence type="ECO:0000259" key="4">
    <source>
        <dbReference type="Pfam" id="PF07631"/>
    </source>
</evidence>
<evidence type="ECO:0000313" key="7">
    <source>
        <dbReference type="Proteomes" id="UP000015525"/>
    </source>
</evidence>
<feature type="domain" description="DUF1585" evidence="2">
    <location>
        <begin position="463"/>
        <end position="535"/>
    </location>
</feature>
<evidence type="ECO:0008006" key="8">
    <source>
        <dbReference type="Google" id="ProtNLM"/>
    </source>
</evidence>
<keyword evidence="7" id="KW-1185">Reference proteome</keyword>
<dbReference type="PATRIC" id="fig|1329909.3.peg.1363"/>
<proteinExistence type="predicted"/>
<dbReference type="RefSeq" id="WP_021237702.1">
    <property type="nucleotide sequence ID" value="NZ_ATHO01000061.1"/>
</dbReference>
<organism evidence="6 7">
    <name type="scientific">Sphingobium quisquiliarum P25</name>
    <dbReference type="NCBI Taxonomy" id="1329909"/>
    <lineage>
        <taxon>Bacteria</taxon>
        <taxon>Pseudomonadati</taxon>
        <taxon>Pseudomonadota</taxon>
        <taxon>Alphaproteobacteria</taxon>
        <taxon>Sphingomonadales</taxon>
        <taxon>Sphingomonadaceae</taxon>
        <taxon>Sphingobium</taxon>
    </lineage>
</organism>
<name>T0H789_9SPHN</name>
<dbReference type="InterPro" id="IPR013039">
    <property type="entry name" value="DUF1588"/>
</dbReference>
<dbReference type="Pfam" id="PF07637">
    <property type="entry name" value="PSD5"/>
    <property type="match status" value="1"/>
</dbReference>
<dbReference type="InterPro" id="IPR013043">
    <property type="entry name" value="DUF1595"/>
</dbReference>
<dbReference type="EMBL" id="ATHO01000061">
    <property type="protein sequence ID" value="EQB08867.1"/>
    <property type="molecule type" value="Genomic_DNA"/>
</dbReference>
<dbReference type="AlphaFoldDB" id="T0H789"/>
<dbReference type="Proteomes" id="UP000015525">
    <property type="component" value="Unassembled WGS sequence"/>
</dbReference>
<dbReference type="InterPro" id="IPR013042">
    <property type="entry name" value="DUF1592"/>
</dbReference>
<feature type="domain" description="DUF1588" evidence="3">
    <location>
        <begin position="352"/>
        <end position="451"/>
    </location>
</feature>